<evidence type="ECO:0000313" key="10">
    <source>
        <dbReference type="EMBL" id="CAD5112389.1"/>
    </source>
</evidence>
<sequence length="320" mass="37055">MDPFELEVSCYCVVRPSKRKSEEIVDNTKRFRKDYISDPEDYHWKKTNYPMSQNSTPRHAKRRPKNGVPKLEYLTESETSMAKNSCSVPRMPPLYQNGSSLSYESPKDPWLPNKLPSVVEFTGSRCSSRLTDYSAKTNKRPLSLSPTTEGVDLNALIRFSPKSLRASSSSTPSAEFGHLSARNSLSSAESRQSFYPPESVQSNTIVVKSNWNLEELGKTEKFDCEWIDCDKEFGEREELVRHIEKNHIDQRKGEDFTCFWKGCPRRQKPFNARYKLLIHMRTHSGEKPNKCTPNIHYVIDDTTLLYSTRLKYYKRSIPDQ</sequence>
<name>A0A7I8V842_9ANNE</name>
<dbReference type="AlphaFoldDB" id="A0A7I8V842"/>
<dbReference type="GO" id="GO:0000981">
    <property type="term" value="F:DNA-binding transcription factor activity, RNA polymerase II-specific"/>
    <property type="evidence" value="ECO:0007669"/>
    <property type="project" value="TreeGrafter"/>
</dbReference>
<evidence type="ECO:0000313" key="11">
    <source>
        <dbReference type="Proteomes" id="UP000549394"/>
    </source>
</evidence>
<dbReference type="PANTHER" id="PTHR45718:SF7">
    <property type="entry name" value="C2H2-TYPE DOMAIN-CONTAINING PROTEIN"/>
    <property type="match status" value="1"/>
</dbReference>
<keyword evidence="6" id="KW-0539">Nucleus</keyword>
<dbReference type="GO" id="GO:0005634">
    <property type="term" value="C:nucleus"/>
    <property type="evidence" value="ECO:0007669"/>
    <property type="project" value="UniProtKB-SubCell"/>
</dbReference>
<keyword evidence="11" id="KW-1185">Reference proteome</keyword>
<keyword evidence="2" id="KW-0479">Metal-binding</keyword>
<evidence type="ECO:0000256" key="3">
    <source>
        <dbReference type="ARBA" id="ARBA00022737"/>
    </source>
</evidence>
<dbReference type="GO" id="GO:0008270">
    <property type="term" value="F:zinc ion binding"/>
    <property type="evidence" value="ECO:0007669"/>
    <property type="project" value="UniProtKB-KW"/>
</dbReference>
<evidence type="ECO:0000256" key="8">
    <source>
        <dbReference type="SAM" id="MobiDB-lite"/>
    </source>
</evidence>
<feature type="domain" description="C2H2-type" evidence="9">
    <location>
        <begin position="261"/>
        <end position="288"/>
    </location>
</feature>
<dbReference type="GO" id="GO:0000978">
    <property type="term" value="F:RNA polymerase II cis-regulatory region sequence-specific DNA binding"/>
    <property type="evidence" value="ECO:0007669"/>
    <property type="project" value="TreeGrafter"/>
</dbReference>
<keyword evidence="4 7" id="KW-0863">Zinc-finger</keyword>
<dbReference type="OrthoDB" id="3214149at2759"/>
<organism evidence="10 11">
    <name type="scientific">Dimorphilus gyrociliatus</name>
    <dbReference type="NCBI Taxonomy" id="2664684"/>
    <lineage>
        <taxon>Eukaryota</taxon>
        <taxon>Metazoa</taxon>
        <taxon>Spiralia</taxon>
        <taxon>Lophotrochozoa</taxon>
        <taxon>Annelida</taxon>
        <taxon>Polychaeta</taxon>
        <taxon>Polychaeta incertae sedis</taxon>
        <taxon>Dinophilidae</taxon>
        <taxon>Dimorphilus</taxon>
    </lineage>
</organism>
<keyword evidence="5" id="KW-0862">Zinc</keyword>
<comment type="subcellular location">
    <subcellularLocation>
        <location evidence="1">Nucleus</location>
    </subcellularLocation>
</comment>
<dbReference type="InterPro" id="IPR013087">
    <property type="entry name" value="Znf_C2H2_type"/>
</dbReference>
<dbReference type="FunFam" id="3.30.160.60:FF:000031">
    <property type="entry name" value="GLI family zinc finger 3"/>
    <property type="match status" value="1"/>
</dbReference>
<dbReference type="PROSITE" id="PS50157">
    <property type="entry name" value="ZINC_FINGER_C2H2_2"/>
    <property type="match status" value="2"/>
</dbReference>
<keyword evidence="3" id="KW-0677">Repeat</keyword>
<evidence type="ECO:0000256" key="4">
    <source>
        <dbReference type="ARBA" id="ARBA00022771"/>
    </source>
</evidence>
<evidence type="ECO:0000256" key="2">
    <source>
        <dbReference type="ARBA" id="ARBA00022723"/>
    </source>
</evidence>
<feature type="domain" description="C2H2-type" evidence="9">
    <location>
        <begin position="222"/>
        <end position="252"/>
    </location>
</feature>
<evidence type="ECO:0000256" key="7">
    <source>
        <dbReference type="PROSITE-ProRule" id="PRU00042"/>
    </source>
</evidence>
<dbReference type="PANTHER" id="PTHR45718">
    <property type="entry name" value="TRANSCRIPTIONAL ACTIVATOR CUBITUS INTERRUPTUS"/>
    <property type="match status" value="1"/>
</dbReference>
<dbReference type="InterPro" id="IPR056436">
    <property type="entry name" value="Znf-C2H2_ZIC1-5/GLI1-3-like"/>
</dbReference>
<dbReference type="PROSITE" id="PS00028">
    <property type="entry name" value="ZINC_FINGER_C2H2_1"/>
    <property type="match status" value="1"/>
</dbReference>
<evidence type="ECO:0000256" key="1">
    <source>
        <dbReference type="ARBA" id="ARBA00004123"/>
    </source>
</evidence>
<dbReference type="InterPro" id="IPR043359">
    <property type="entry name" value="GLI-like"/>
</dbReference>
<proteinExistence type="predicted"/>
<reference evidence="10 11" key="1">
    <citation type="submission" date="2020-08" db="EMBL/GenBank/DDBJ databases">
        <authorList>
            <person name="Hejnol A."/>
        </authorList>
    </citation>
    <scope>NUCLEOTIDE SEQUENCE [LARGE SCALE GENOMIC DNA]</scope>
</reference>
<dbReference type="Pfam" id="PF23561">
    <property type="entry name" value="zf-C2H2_15"/>
    <property type="match status" value="1"/>
</dbReference>
<dbReference type="SMART" id="SM00355">
    <property type="entry name" value="ZnF_C2H2"/>
    <property type="match status" value="2"/>
</dbReference>
<gene>
    <name evidence="10" type="ORF">DGYR_LOCUS1544</name>
</gene>
<dbReference type="Proteomes" id="UP000549394">
    <property type="component" value="Unassembled WGS sequence"/>
</dbReference>
<evidence type="ECO:0000256" key="5">
    <source>
        <dbReference type="ARBA" id="ARBA00022833"/>
    </source>
</evidence>
<dbReference type="Gene3D" id="3.30.160.60">
    <property type="entry name" value="Classic Zinc Finger"/>
    <property type="match status" value="2"/>
</dbReference>
<protein>
    <submittedName>
        <fullName evidence="10">DgyrCDS1610</fullName>
    </submittedName>
</protein>
<evidence type="ECO:0000256" key="6">
    <source>
        <dbReference type="ARBA" id="ARBA00023242"/>
    </source>
</evidence>
<evidence type="ECO:0000259" key="9">
    <source>
        <dbReference type="PROSITE" id="PS50157"/>
    </source>
</evidence>
<feature type="region of interest" description="Disordered" evidence="8">
    <location>
        <begin position="46"/>
        <end position="68"/>
    </location>
</feature>
<accession>A0A7I8V842</accession>
<dbReference type="InterPro" id="IPR036236">
    <property type="entry name" value="Znf_C2H2_sf"/>
</dbReference>
<dbReference type="SUPFAM" id="SSF57667">
    <property type="entry name" value="beta-beta-alpha zinc fingers"/>
    <property type="match status" value="2"/>
</dbReference>
<comment type="caution">
    <text evidence="10">The sequence shown here is derived from an EMBL/GenBank/DDBJ whole genome shotgun (WGS) entry which is preliminary data.</text>
</comment>
<dbReference type="EMBL" id="CAJFCJ010000002">
    <property type="protein sequence ID" value="CAD5112389.1"/>
    <property type="molecule type" value="Genomic_DNA"/>
</dbReference>